<evidence type="ECO:0000313" key="1">
    <source>
        <dbReference type="EMBL" id="VEP14766.1"/>
    </source>
</evidence>
<gene>
    <name evidence="1" type="ORF">H1P_2850010</name>
</gene>
<proteinExistence type="predicted"/>
<dbReference type="Gene3D" id="2.160.20.80">
    <property type="entry name" value="E3 ubiquitin-protein ligase SopA"/>
    <property type="match status" value="1"/>
</dbReference>
<dbReference type="InterPro" id="IPR001646">
    <property type="entry name" value="5peptide_repeat"/>
</dbReference>
<sequence>MKDSPSSKQNLTFTNKPLGETLMEAGLISASQIEMALREQKIHNIKIGEIFALHNWIKQETADFFVEKMPYIVAKQKKKPLAYYFKEAGLLTDEQVNSIIKLQKRKEKKIRFHRLAVEQGYIKQLTVDFFLSNLFNIYNPSHCSFGDIYQILKSYNEGKTNFQKVELKNAPLMGISLKGVKLDGSNLREANMKGSNLTNSSLIQVNLALATMIKAVLTNVNLERACLTKANLQEAYLDKANFTSANLQGANLQESYLFQAYFGGADLRGAQLPSEYTYDVYYDSQTRFDGNFDPKKAGWQIKS</sequence>
<dbReference type="PANTHER" id="PTHR14136:SF17">
    <property type="entry name" value="BTB_POZ DOMAIN-CONTAINING PROTEIN KCTD9"/>
    <property type="match status" value="1"/>
</dbReference>
<dbReference type="PANTHER" id="PTHR14136">
    <property type="entry name" value="BTB_POZ DOMAIN-CONTAINING PROTEIN KCTD9"/>
    <property type="match status" value="1"/>
</dbReference>
<dbReference type="Pfam" id="PF00805">
    <property type="entry name" value="Pentapeptide"/>
    <property type="match status" value="2"/>
</dbReference>
<evidence type="ECO:0000313" key="2">
    <source>
        <dbReference type="Proteomes" id="UP000320055"/>
    </source>
</evidence>
<name>A0A563VTG3_9CYAN</name>
<dbReference type="AlphaFoldDB" id="A0A563VTG3"/>
<reference evidence="1 2" key="1">
    <citation type="submission" date="2019-01" db="EMBL/GenBank/DDBJ databases">
        <authorList>
            <person name="Brito A."/>
        </authorList>
    </citation>
    <scope>NUCLEOTIDE SEQUENCE [LARGE SCALE GENOMIC DNA]</scope>
    <source>
        <strain evidence="1">1</strain>
    </source>
</reference>
<dbReference type="RefSeq" id="WP_144873565.1">
    <property type="nucleotide sequence ID" value="NZ_LR214028.1"/>
</dbReference>
<dbReference type="InterPro" id="IPR037257">
    <property type="entry name" value="T2SS_E_N_sf"/>
</dbReference>
<keyword evidence="2" id="KW-1185">Reference proteome</keyword>
<dbReference type="InterPro" id="IPR051082">
    <property type="entry name" value="Pentapeptide-BTB/POZ_domain"/>
</dbReference>
<evidence type="ECO:0008006" key="3">
    <source>
        <dbReference type="Google" id="ProtNLM"/>
    </source>
</evidence>
<organism evidence="1 2">
    <name type="scientific">Hyella patelloides LEGE 07179</name>
    <dbReference type="NCBI Taxonomy" id="945734"/>
    <lineage>
        <taxon>Bacteria</taxon>
        <taxon>Bacillati</taxon>
        <taxon>Cyanobacteriota</taxon>
        <taxon>Cyanophyceae</taxon>
        <taxon>Pleurocapsales</taxon>
        <taxon>Hyellaceae</taxon>
        <taxon>Hyella</taxon>
    </lineage>
</organism>
<dbReference type="SUPFAM" id="SSF141571">
    <property type="entry name" value="Pentapeptide repeat-like"/>
    <property type="match status" value="1"/>
</dbReference>
<accession>A0A563VTG3</accession>
<dbReference type="OrthoDB" id="581805at2"/>
<dbReference type="SUPFAM" id="SSF160246">
    <property type="entry name" value="EspE N-terminal domain-like"/>
    <property type="match status" value="2"/>
</dbReference>
<dbReference type="Proteomes" id="UP000320055">
    <property type="component" value="Unassembled WGS sequence"/>
</dbReference>
<dbReference type="EMBL" id="CAACVJ010000207">
    <property type="protein sequence ID" value="VEP14766.1"/>
    <property type="molecule type" value="Genomic_DNA"/>
</dbReference>
<protein>
    <recommendedName>
        <fullName evidence="3">Low-complexity protein</fullName>
    </recommendedName>
</protein>